<dbReference type="AlphaFoldDB" id="E3MUQ0"/>
<gene>
    <name evidence="2" type="ORF">CRE_21321</name>
</gene>
<feature type="compositionally biased region" description="Low complexity" evidence="1">
    <location>
        <begin position="14"/>
        <end position="35"/>
    </location>
</feature>
<sequence length="337" mass="37818">MSSSPPPASPPPTDSTSVPAPPSSTGTSSNPSKLLPLPPVRSAEYIPDKAEYETEEEELVNLGVFEFRGASYRIKKMLGEGTYGKVALVAAESRKLFAAKFFVKDNKDAEDNDESIGVEERYPECEHFTLGGRLHHQGHVGTISDRVATVNGVNSLWKFNGQGRPRKCWEYTDKEWFLRLLHGDNSENTFAIHGSYINAQTIITSTTNLPDHKNNFFHKYGTKDETGHFCFDELDNRIFATGCIINPALRFNQPNSTLEKKPFELPDGHISDEVVSKCKYLAPVSMNSSIREVTSKLIKKSPNARLTAVEELYSQLVTDHQRQRHYALQKIVRDNDL</sequence>
<feature type="compositionally biased region" description="Pro residues" evidence="1">
    <location>
        <begin position="1"/>
        <end position="13"/>
    </location>
</feature>
<accession>E3MUQ0</accession>
<protein>
    <recommendedName>
        <fullName evidence="4">Protein kinase domain-containing protein</fullName>
    </recommendedName>
</protein>
<organism evidence="3">
    <name type="scientific">Caenorhabditis remanei</name>
    <name type="common">Caenorhabditis vulgaris</name>
    <dbReference type="NCBI Taxonomy" id="31234"/>
    <lineage>
        <taxon>Eukaryota</taxon>
        <taxon>Metazoa</taxon>
        <taxon>Ecdysozoa</taxon>
        <taxon>Nematoda</taxon>
        <taxon>Chromadorea</taxon>
        <taxon>Rhabditida</taxon>
        <taxon>Rhabditina</taxon>
        <taxon>Rhabditomorpha</taxon>
        <taxon>Rhabditoidea</taxon>
        <taxon>Rhabditidae</taxon>
        <taxon>Peloderinae</taxon>
        <taxon>Caenorhabditis</taxon>
    </lineage>
</organism>
<keyword evidence="3" id="KW-1185">Reference proteome</keyword>
<evidence type="ECO:0008006" key="4">
    <source>
        <dbReference type="Google" id="ProtNLM"/>
    </source>
</evidence>
<dbReference type="Gene3D" id="3.30.200.20">
    <property type="entry name" value="Phosphorylase Kinase, domain 1"/>
    <property type="match status" value="1"/>
</dbReference>
<evidence type="ECO:0000313" key="2">
    <source>
        <dbReference type="EMBL" id="EFP09838.1"/>
    </source>
</evidence>
<dbReference type="InParanoid" id="E3MUQ0"/>
<proteinExistence type="predicted"/>
<evidence type="ECO:0000313" key="3">
    <source>
        <dbReference type="Proteomes" id="UP000008281"/>
    </source>
</evidence>
<evidence type="ECO:0000256" key="1">
    <source>
        <dbReference type="SAM" id="MobiDB-lite"/>
    </source>
</evidence>
<dbReference type="HOGENOM" id="CLU_824503_0_0_1"/>
<feature type="region of interest" description="Disordered" evidence="1">
    <location>
        <begin position="1"/>
        <end position="39"/>
    </location>
</feature>
<reference evidence="2" key="1">
    <citation type="submission" date="2007-07" db="EMBL/GenBank/DDBJ databases">
        <title>PCAP assembly of the Caenorhabditis remanei genome.</title>
        <authorList>
            <consortium name="The Caenorhabditis remanei Sequencing Consortium"/>
            <person name="Wilson R.K."/>
        </authorList>
    </citation>
    <scope>NUCLEOTIDE SEQUENCE [LARGE SCALE GENOMIC DNA]</scope>
    <source>
        <strain evidence="2">PB4641</strain>
    </source>
</reference>
<dbReference type="Proteomes" id="UP000008281">
    <property type="component" value="Unassembled WGS sequence"/>
</dbReference>
<name>E3MUQ0_CAERE</name>
<dbReference type="EMBL" id="DS268480">
    <property type="protein sequence ID" value="EFP09838.1"/>
    <property type="molecule type" value="Genomic_DNA"/>
</dbReference>